<dbReference type="SUPFAM" id="SSF54966">
    <property type="entry name" value="RuBisCO, large subunit, small (N-terminal) domain"/>
    <property type="match status" value="1"/>
</dbReference>
<dbReference type="Pfam" id="PF02788">
    <property type="entry name" value="RuBisCO_large_N"/>
    <property type="match status" value="1"/>
</dbReference>
<dbReference type="InterPro" id="IPR036422">
    <property type="entry name" value="RuBisCO_lsu_N_sf"/>
</dbReference>
<dbReference type="Pfam" id="PF00016">
    <property type="entry name" value="RuBisCO_large"/>
    <property type="match status" value="1"/>
</dbReference>
<feature type="domain" description="Ribulose bisphosphate carboxylase large subunit ferrodoxin-like N-terminal" evidence="3">
    <location>
        <begin position="25"/>
        <end position="152"/>
    </location>
</feature>
<dbReference type="PANTHER" id="PTHR42704:SF17">
    <property type="entry name" value="RIBULOSE BISPHOSPHATE CARBOXYLASE LARGE CHAIN"/>
    <property type="match status" value="1"/>
</dbReference>
<dbReference type="InterPro" id="IPR000685">
    <property type="entry name" value="RuBisCO_lsu_C"/>
</dbReference>
<keyword evidence="5" id="KW-1185">Reference proteome</keyword>
<evidence type="ECO:0000313" key="4">
    <source>
        <dbReference type="EMBL" id="MDX6848063.1"/>
    </source>
</evidence>
<dbReference type="RefSeq" id="WP_302723231.1">
    <property type="nucleotide sequence ID" value="NZ_JAULRU010000583.1"/>
</dbReference>
<proteinExistence type="inferred from homology"/>
<dbReference type="InterPro" id="IPR017443">
    <property type="entry name" value="RuBisCO_lsu_fd_N"/>
</dbReference>
<dbReference type="InterPro" id="IPR033966">
    <property type="entry name" value="RuBisCO"/>
</dbReference>
<sequence length="416" mass="45803">MSSENLTTKDNQLFTWTNQEADDYLFATYHICTPLNGEQAAFGIAKEQSVCATSLATFDITEDTKSFAAKVVSVEPQDFNMVAVSPLYFLNTSVYGDSLGKGEHNVYRVVIAYPAHVFGNRLTRIWNNVMGEIHRLGFLSSAILIDVDIPNRLAQQFIGPRYGIEGIQQTLGFSHRPILCRSMRPANGLDTNTMLAINKQVLTGGFDVIKDDELTYDSNRSPFADRVQRMVTVKKQVEDDTGERKLYFANIIDDLDAALPMLEQAQKAGVDGVLVSSYIQGMSFISEVRQRSDMMILAHNTCGDVITRSAQWGATDGVMAKLHRLAGADLTVGPGPIATNYQNTQSNSHFIEACTSVLGGCKQTMPIIQGGKIPDELNNYIADLGSANFMIIAATWLDNHPEGIEYAARCFREQAG</sequence>
<dbReference type="Gene3D" id="3.30.70.150">
    <property type="entry name" value="RuBisCO large subunit, N-terminal domain"/>
    <property type="match status" value="1"/>
</dbReference>
<reference evidence="4 5" key="1">
    <citation type="submission" date="2023-11" db="EMBL/GenBank/DDBJ databases">
        <title>Gilvimarinus fulvus sp. nov., isolated from the surface of Kelp.</title>
        <authorList>
            <person name="Sun Y.Y."/>
            <person name="Gong Y."/>
            <person name="Du Z.J."/>
        </authorList>
    </citation>
    <scope>NUCLEOTIDE SEQUENCE [LARGE SCALE GENOMIC DNA]</scope>
    <source>
        <strain evidence="4 5">SDUM040013</strain>
    </source>
</reference>
<dbReference type="SUPFAM" id="SSF51649">
    <property type="entry name" value="RuBisCo, C-terminal domain"/>
    <property type="match status" value="1"/>
</dbReference>
<protein>
    <submittedName>
        <fullName evidence="4">RuBisCO large subunit C-terminal-like domain-containing protein</fullName>
    </submittedName>
</protein>
<comment type="caution">
    <text evidence="4">The sequence shown here is derived from an EMBL/GenBank/DDBJ whole genome shotgun (WGS) entry which is preliminary data.</text>
</comment>
<dbReference type="Proteomes" id="UP001273505">
    <property type="component" value="Unassembled WGS sequence"/>
</dbReference>
<dbReference type="EMBL" id="JAXAFO010000002">
    <property type="protein sequence ID" value="MDX6848063.1"/>
    <property type="molecule type" value="Genomic_DNA"/>
</dbReference>
<comment type="similarity">
    <text evidence="1">Belongs to the RuBisCO large chain family.</text>
</comment>
<evidence type="ECO:0000256" key="1">
    <source>
        <dbReference type="RuleBase" id="RU003834"/>
    </source>
</evidence>
<dbReference type="PANTHER" id="PTHR42704">
    <property type="entry name" value="RIBULOSE BISPHOSPHATE CARBOXYLASE"/>
    <property type="match status" value="1"/>
</dbReference>
<dbReference type="Gene3D" id="3.20.20.110">
    <property type="entry name" value="Ribulose bisphosphate carboxylase, large subunit, C-terminal domain"/>
    <property type="match status" value="1"/>
</dbReference>
<evidence type="ECO:0000259" key="3">
    <source>
        <dbReference type="Pfam" id="PF02788"/>
    </source>
</evidence>
<accession>A0ABU4RWM6</accession>
<gene>
    <name evidence="4" type="ORF">SCD92_01745</name>
</gene>
<evidence type="ECO:0000313" key="5">
    <source>
        <dbReference type="Proteomes" id="UP001273505"/>
    </source>
</evidence>
<organism evidence="4 5">
    <name type="scientific">Gilvimarinus gilvus</name>
    <dbReference type="NCBI Taxonomy" id="3058038"/>
    <lineage>
        <taxon>Bacteria</taxon>
        <taxon>Pseudomonadati</taxon>
        <taxon>Pseudomonadota</taxon>
        <taxon>Gammaproteobacteria</taxon>
        <taxon>Cellvibrionales</taxon>
        <taxon>Cellvibrionaceae</taxon>
        <taxon>Gilvimarinus</taxon>
    </lineage>
</organism>
<dbReference type="InterPro" id="IPR036376">
    <property type="entry name" value="RuBisCO_lsu_C_sf"/>
</dbReference>
<evidence type="ECO:0000259" key="2">
    <source>
        <dbReference type="Pfam" id="PF00016"/>
    </source>
</evidence>
<feature type="domain" description="Ribulose bisphosphate carboxylase large subunit C-terminal" evidence="2">
    <location>
        <begin position="163"/>
        <end position="411"/>
    </location>
</feature>
<name>A0ABU4RWM6_9GAMM</name>